<dbReference type="GO" id="GO:0031012">
    <property type="term" value="C:extracellular matrix"/>
    <property type="evidence" value="ECO:0007669"/>
    <property type="project" value="TreeGrafter"/>
</dbReference>
<feature type="chain" id="PRO_5013052564" description="Endonuclease/exonuclease/phosphatase domain-containing protein" evidence="1">
    <location>
        <begin position="18"/>
        <end position="328"/>
    </location>
</feature>
<evidence type="ECO:0000256" key="1">
    <source>
        <dbReference type="SAM" id="SignalP"/>
    </source>
</evidence>
<dbReference type="GO" id="GO:0007508">
    <property type="term" value="P:larval heart development"/>
    <property type="evidence" value="ECO:0007669"/>
    <property type="project" value="TreeGrafter"/>
</dbReference>
<evidence type="ECO:0000313" key="4">
    <source>
        <dbReference type="Proteomes" id="UP000242188"/>
    </source>
</evidence>
<organism evidence="3 4">
    <name type="scientific">Mizuhopecten yessoensis</name>
    <name type="common">Japanese scallop</name>
    <name type="synonym">Patinopecten yessoensis</name>
    <dbReference type="NCBI Taxonomy" id="6573"/>
    <lineage>
        <taxon>Eukaryota</taxon>
        <taxon>Metazoa</taxon>
        <taxon>Spiralia</taxon>
        <taxon>Lophotrochozoa</taxon>
        <taxon>Mollusca</taxon>
        <taxon>Bivalvia</taxon>
        <taxon>Autobranchia</taxon>
        <taxon>Pteriomorphia</taxon>
        <taxon>Pectinida</taxon>
        <taxon>Pectinoidea</taxon>
        <taxon>Pectinidae</taxon>
        <taxon>Mizuhopecten</taxon>
    </lineage>
</organism>
<comment type="caution">
    <text evidence="3">The sequence shown here is derived from an EMBL/GenBank/DDBJ whole genome shotgun (WGS) entry which is preliminary data.</text>
</comment>
<gene>
    <name evidence="3" type="ORF">KP79_PYT25307</name>
</gene>
<reference evidence="3 4" key="1">
    <citation type="journal article" date="2017" name="Nat. Ecol. Evol.">
        <title>Scallop genome provides insights into evolution of bilaterian karyotype and development.</title>
        <authorList>
            <person name="Wang S."/>
            <person name="Zhang J."/>
            <person name="Jiao W."/>
            <person name="Li J."/>
            <person name="Xun X."/>
            <person name="Sun Y."/>
            <person name="Guo X."/>
            <person name="Huan P."/>
            <person name="Dong B."/>
            <person name="Zhang L."/>
            <person name="Hu X."/>
            <person name="Sun X."/>
            <person name="Wang J."/>
            <person name="Zhao C."/>
            <person name="Wang Y."/>
            <person name="Wang D."/>
            <person name="Huang X."/>
            <person name="Wang R."/>
            <person name="Lv J."/>
            <person name="Li Y."/>
            <person name="Zhang Z."/>
            <person name="Liu B."/>
            <person name="Lu W."/>
            <person name="Hui Y."/>
            <person name="Liang J."/>
            <person name="Zhou Z."/>
            <person name="Hou R."/>
            <person name="Li X."/>
            <person name="Liu Y."/>
            <person name="Li H."/>
            <person name="Ning X."/>
            <person name="Lin Y."/>
            <person name="Zhao L."/>
            <person name="Xing Q."/>
            <person name="Dou J."/>
            <person name="Li Y."/>
            <person name="Mao J."/>
            <person name="Guo H."/>
            <person name="Dou H."/>
            <person name="Li T."/>
            <person name="Mu C."/>
            <person name="Jiang W."/>
            <person name="Fu Q."/>
            <person name="Fu X."/>
            <person name="Miao Y."/>
            <person name="Liu J."/>
            <person name="Yu Q."/>
            <person name="Li R."/>
            <person name="Liao H."/>
            <person name="Li X."/>
            <person name="Kong Y."/>
            <person name="Jiang Z."/>
            <person name="Chourrout D."/>
            <person name="Li R."/>
            <person name="Bao Z."/>
        </authorList>
    </citation>
    <scope>NUCLEOTIDE SEQUENCE [LARGE SCALE GENOMIC DNA]</scope>
    <source>
        <strain evidence="3 4">PY_sf001</strain>
    </source>
</reference>
<dbReference type="InterPro" id="IPR036691">
    <property type="entry name" value="Endo/exonu/phosph_ase_sf"/>
</dbReference>
<feature type="signal peptide" evidence="1">
    <location>
        <begin position="1"/>
        <end position="17"/>
    </location>
</feature>
<name>A0A210PKY1_MIZYE</name>
<sequence length="328" mass="37025">MLVLLRILLLLSSDIESNPGPSVSDVSSVSSCSSNFTTLFDDAKYTFVHLNVQSIKHKFDILFSELYKINILSFTETWLSPNEIISDSEFPGFSSPYCYCRPHRQGGGVSVYVSNSITSKRRSDLELPSVECVWVQLNILGKLVLYGTFYRPPDEPVSSWDHIAHSIELAFNTGIPNIIITGDFNANLLNNNNNHSIHLRNLLTTYNLTQSVANPTFFTESSSSLLDIVCASDPSLVNLCHVGESFLDQPIRYHCPVYGSLNISKPIQSCFKRNILLYDLGDYDDYRDKLSKIDWDSILDNNNIDRYTDLLTDIILKTARECIPNKTK</sequence>
<dbReference type="Proteomes" id="UP000242188">
    <property type="component" value="Unassembled WGS sequence"/>
</dbReference>
<proteinExistence type="predicted"/>
<accession>A0A210PKY1</accession>
<dbReference type="GO" id="GO:0061343">
    <property type="term" value="P:cell adhesion involved in heart morphogenesis"/>
    <property type="evidence" value="ECO:0007669"/>
    <property type="project" value="TreeGrafter"/>
</dbReference>
<keyword evidence="4" id="KW-1185">Reference proteome</keyword>
<evidence type="ECO:0000259" key="2">
    <source>
        <dbReference type="Pfam" id="PF03372"/>
    </source>
</evidence>
<dbReference type="InterPro" id="IPR005135">
    <property type="entry name" value="Endo/exonuclease/phosphatase"/>
</dbReference>
<keyword evidence="1" id="KW-0732">Signal</keyword>
<dbReference type="SUPFAM" id="SSF56219">
    <property type="entry name" value="DNase I-like"/>
    <property type="match status" value="1"/>
</dbReference>
<dbReference type="Gene3D" id="3.60.10.10">
    <property type="entry name" value="Endonuclease/exonuclease/phosphatase"/>
    <property type="match status" value="1"/>
</dbReference>
<dbReference type="GO" id="GO:0003824">
    <property type="term" value="F:catalytic activity"/>
    <property type="evidence" value="ECO:0007669"/>
    <property type="project" value="InterPro"/>
</dbReference>
<dbReference type="AlphaFoldDB" id="A0A210PKY1"/>
<evidence type="ECO:0000313" key="3">
    <source>
        <dbReference type="EMBL" id="OWF37137.1"/>
    </source>
</evidence>
<protein>
    <recommendedName>
        <fullName evidence="2">Endonuclease/exonuclease/phosphatase domain-containing protein</fullName>
    </recommendedName>
</protein>
<dbReference type="Pfam" id="PF03372">
    <property type="entry name" value="Exo_endo_phos"/>
    <property type="match status" value="1"/>
</dbReference>
<feature type="domain" description="Endonuclease/exonuclease/phosphatase" evidence="2">
    <location>
        <begin position="51"/>
        <end position="202"/>
    </location>
</feature>
<dbReference type="PANTHER" id="PTHR33395">
    <property type="entry name" value="TRANSCRIPTASE, PUTATIVE-RELATED-RELATED"/>
    <property type="match status" value="1"/>
</dbReference>
<dbReference type="OrthoDB" id="6124397at2759"/>
<dbReference type="PANTHER" id="PTHR33395:SF22">
    <property type="entry name" value="REVERSE TRANSCRIPTASE DOMAIN-CONTAINING PROTEIN"/>
    <property type="match status" value="1"/>
</dbReference>
<dbReference type="EMBL" id="NEDP02005594">
    <property type="protein sequence ID" value="OWF37137.1"/>
    <property type="molecule type" value="Genomic_DNA"/>
</dbReference>